<dbReference type="GO" id="GO:0051301">
    <property type="term" value="P:cell division"/>
    <property type="evidence" value="ECO:0007669"/>
    <property type="project" value="UniProtKB-KW"/>
</dbReference>
<dbReference type="Pfam" id="PF26290">
    <property type="entry name" value="DUF8079"/>
    <property type="match status" value="1"/>
</dbReference>
<organism evidence="7 8">
    <name type="scientific">Edaphochlamys debaryana</name>
    <dbReference type="NCBI Taxonomy" id="47281"/>
    <lineage>
        <taxon>Eukaryota</taxon>
        <taxon>Viridiplantae</taxon>
        <taxon>Chlorophyta</taxon>
        <taxon>core chlorophytes</taxon>
        <taxon>Chlorophyceae</taxon>
        <taxon>CS clade</taxon>
        <taxon>Chlamydomonadales</taxon>
        <taxon>Chlamydomonadales incertae sedis</taxon>
        <taxon>Edaphochlamys</taxon>
    </lineage>
</organism>
<dbReference type="Proteomes" id="UP000612055">
    <property type="component" value="Unassembled WGS sequence"/>
</dbReference>
<feature type="compositionally biased region" description="Gly residues" evidence="6">
    <location>
        <begin position="1594"/>
        <end position="1608"/>
    </location>
</feature>
<feature type="compositionally biased region" description="Gly residues" evidence="6">
    <location>
        <begin position="2411"/>
        <end position="2435"/>
    </location>
</feature>
<feature type="compositionally biased region" description="Basic residues" evidence="6">
    <location>
        <begin position="3339"/>
        <end position="3351"/>
    </location>
</feature>
<evidence type="ECO:0000256" key="5">
    <source>
        <dbReference type="ARBA" id="ARBA00023306"/>
    </source>
</evidence>
<feature type="region of interest" description="Disordered" evidence="6">
    <location>
        <begin position="1509"/>
        <end position="1938"/>
    </location>
</feature>
<evidence type="ECO:0000313" key="8">
    <source>
        <dbReference type="Proteomes" id="UP000612055"/>
    </source>
</evidence>
<keyword evidence="2" id="KW-0132">Cell division</keyword>
<dbReference type="GO" id="GO:0006281">
    <property type="term" value="P:DNA repair"/>
    <property type="evidence" value="ECO:0007669"/>
    <property type="project" value="TreeGrafter"/>
</dbReference>
<dbReference type="OrthoDB" id="200660at2759"/>
<feature type="compositionally biased region" description="Low complexity" evidence="6">
    <location>
        <begin position="1"/>
        <end position="17"/>
    </location>
</feature>
<feature type="compositionally biased region" description="Acidic residues" evidence="6">
    <location>
        <begin position="3358"/>
        <end position="3382"/>
    </location>
</feature>
<feature type="region of interest" description="Disordered" evidence="6">
    <location>
        <begin position="2724"/>
        <end position="2744"/>
    </location>
</feature>
<feature type="compositionally biased region" description="Low complexity" evidence="6">
    <location>
        <begin position="3669"/>
        <end position="3688"/>
    </location>
</feature>
<feature type="compositionally biased region" description="Acidic residues" evidence="6">
    <location>
        <begin position="1726"/>
        <end position="1742"/>
    </location>
</feature>
<feature type="compositionally biased region" description="Acidic residues" evidence="6">
    <location>
        <begin position="3432"/>
        <end position="3449"/>
    </location>
</feature>
<proteinExistence type="predicted"/>
<feature type="compositionally biased region" description="Basic and acidic residues" evidence="6">
    <location>
        <begin position="862"/>
        <end position="881"/>
    </location>
</feature>
<dbReference type="GO" id="GO:0000785">
    <property type="term" value="C:chromatin"/>
    <property type="evidence" value="ECO:0007669"/>
    <property type="project" value="TreeGrafter"/>
</dbReference>
<feature type="compositionally biased region" description="Low complexity" evidence="6">
    <location>
        <begin position="3720"/>
        <end position="3737"/>
    </location>
</feature>
<accession>A0A835YHC4</accession>
<dbReference type="Gene3D" id="1.25.10.10">
    <property type="entry name" value="Leucine-rich Repeat Variant"/>
    <property type="match status" value="1"/>
</dbReference>
<feature type="compositionally biased region" description="Basic residues" evidence="6">
    <location>
        <begin position="1575"/>
        <end position="1586"/>
    </location>
</feature>
<dbReference type="PANTHER" id="PTHR12663:SF0">
    <property type="entry name" value="PRECOCIOUS DISSOCIATION OF SISTERS 5, ISOFORM A"/>
    <property type="match status" value="1"/>
</dbReference>
<feature type="compositionally biased region" description="Low complexity" evidence="6">
    <location>
        <begin position="919"/>
        <end position="929"/>
    </location>
</feature>
<evidence type="ECO:0000256" key="1">
    <source>
        <dbReference type="ARBA" id="ARBA00004123"/>
    </source>
</evidence>
<evidence type="ECO:0000256" key="4">
    <source>
        <dbReference type="ARBA" id="ARBA00023242"/>
    </source>
</evidence>
<keyword evidence="5" id="KW-0131">Cell cycle</keyword>
<keyword evidence="8" id="KW-1185">Reference proteome</keyword>
<feature type="compositionally biased region" description="Basic residues" evidence="6">
    <location>
        <begin position="3459"/>
        <end position="3469"/>
    </location>
</feature>
<comment type="subcellular location">
    <subcellularLocation>
        <location evidence="1">Nucleus</location>
    </subcellularLocation>
</comment>
<dbReference type="InterPro" id="IPR039776">
    <property type="entry name" value="Pds5"/>
</dbReference>
<keyword evidence="4" id="KW-0539">Nucleus</keyword>
<feature type="region of interest" description="Disordered" evidence="6">
    <location>
        <begin position="4253"/>
        <end position="4303"/>
    </location>
</feature>
<feature type="compositionally biased region" description="Acidic residues" evidence="6">
    <location>
        <begin position="3646"/>
        <end position="3662"/>
    </location>
</feature>
<feature type="compositionally biased region" description="Low complexity" evidence="6">
    <location>
        <begin position="1829"/>
        <end position="1863"/>
    </location>
</feature>
<keyword evidence="3" id="KW-0498">Mitosis</keyword>
<feature type="compositionally biased region" description="Low complexity" evidence="6">
    <location>
        <begin position="4263"/>
        <end position="4278"/>
    </location>
</feature>
<feature type="compositionally biased region" description="Acidic residues" evidence="6">
    <location>
        <begin position="1808"/>
        <end position="1817"/>
    </location>
</feature>
<feature type="region of interest" description="Disordered" evidence="6">
    <location>
        <begin position="575"/>
        <end position="596"/>
    </location>
</feature>
<feature type="compositionally biased region" description="Basic residues" evidence="6">
    <location>
        <begin position="1634"/>
        <end position="1646"/>
    </location>
</feature>
<feature type="region of interest" description="Disordered" evidence="6">
    <location>
        <begin position="2918"/>
        <end position="2948"/>
    </location>
</feature>
<feature type="compositionally biased region" description="Acidic residues" evidence="6">
    <location>
        <begin position="1555"/>
        <end position="1570"/>
    </location>
</feature>
<feature type="region of interest" description="Disordered" evidence="6">
    <location>
        <begin position="3860"/>
        <end position="3894"/>
    </location>
</feature>
<evidence type="ECO:0000256" key="2">
    <source>
        <dbReference type="ARBA" id="ARBA00022618"/>
    </source>
</evidence>
<name>A0A835YHC4_9CHLO</name>
<feature type="compositionally biased region" description="Low complexity" evidence="6">
    <location>
        <begin position="1524"/>
        <end position="1536"/>
    </location>
</feature>
<feature type="compositionally biased region" description="Low complexity" evidence="6">
    <location>
        <begin position="3600"/>
        <end position="3631"/>
    </location>
</feature>
<dbReference type="GO" id="GO:0035825">
    <property type="term" value="P:homologous recombination"/>
    <property type="evidence" value="ECO:0007669"/>
    <property type="project" value="UniProtKB-ARBA"/>
</dbReference>
<dbReference type="SUPFAM" id="SSF48371">
    <property type="entry name" value="ARM repeat"/>
    <property type="match status" value="1"/>
</dbReference>
<feature type="compositionally biased region" description="Low complexity" evidence="6">
    <location>
        <begin position="1870"/>
        <end position="1886"/>
    </location>
</feature>
<reference evidence="7" key="1">
    <citation type="journal article" date="2020" name="bioRxiv">
        <title>Comparative genomics of Chlamydomonas.</title>
        <authorList>
            <person name="Craig R.J."/>
            <person name="Hasan A.R."/>
            <person name="Ness R.W."/>
            <person name="Keightley P.D."/>
        </authorList>
    </citation>
    <scope>NUCLEOTIDE SEQUENCE</scope>
    <source>
        <strain evidence="7">CCAP 11/70</strain>
    </source>
</reference>
<dbReference type="GO" id="GO:0007064">
    <property type="term" value="P:mitotic sister chromatid cohesion"/>
    <property type="evidence" value="ECO:0007669"/>
    <property type="project" value="InterPro"/>
</dbReference>
<dbReference type="EMBL" id="JAEHOE010000001">
    <property type="protein sequence ID" value="KAG2501809.1"/>
    <property type="molecule type" value="Genomic_DNA"/>
</dbReference>
<feature type="compositionally biased region" description="Acidic residues" evidence="6">
    <location>
        <begin position="3573"/>
        <end position="3596"/>
    </location>
</feature>
<comment type="caution">
    <text evidence="7">The sequence shown here is derived from an EMBL/GenBank/DDBJ whole genome shotgun (WGS) entry which is preliminary data.</text>
</comment>
<protein>
    <submittedName>
        <fullName evidence="7">Uncharacterized protein</fullName>
    </submittedName>
</protein>
<sequence length="4303" mass="439593">MAPPKDAAAKRAPAGRGYDFDEPEASAELVQLASKLKAPGKGKDALVKLLKPLYAALEGLPQEVEMLGSAKESLPPLLLQHATAKQADKDVRLYGALCIVHVLRVYAPETPYDDEQLKATFQLVLDCCSRLGSSASGAFDLTRAMLQTFADIKLYYAMLDLDDERLPLRTFEVLLQAARPENLEALQGPATIVLGGLLEDLDPLPQPISDTVLTALAAPHDSPYTPASQKLAAQLLGGRDSTLRSRMVQQVLGYVQAEVDGDAAAAAPFDTFALLQGLHTAAPLLLLPVLSELKAKLQQSEEGPRLGAAALLTRLLAAPPTGVEAGGGGVTDTGPRPTGSLANGSALGVVTGGGATPLVLQSPELLEELLRRFEDRSPAVRLAMLGHTAQLVAAAATADVSGRLERQVLKVARQRLQDLDERVRASACRVLCAIAAGAAAGQPASTVVAAAAAAVAQGQRGKAGAKAALAAATAADAEAAAGAGPSGPPLFDDEVLTALQEVGRGRLQDIKPSVRRDAASGLLAAWRAGCGALAQGALSMHSLVQCLGWVPARLCLVAAQQPDVRADLMALLAKPSPAPSAQHSHGKQGGSKGGAAAGGGVGLVPSSLGQRQGADVWAALWASYNETEQAAVRLLVGFKAEAGRALAQLVATRRRAAEAAKAATGADGVQVTELRQRLDRRMVLCCRELARLLGGNDAAAARAFEQLRGLVAEAKDGFLWDKLEQLSQPHRSPETLAALRKDALSRLPSGGSKAPTADLITRISLLAQPTVLSPAHVSGLLAGLEASAAAANPAAATSPDTAHAAALVVATAKTAPELCAAAMPAVIRAVTTSPVGPELLVTTAVRVLRHAGSACPVAPEAGKVERGGEGGSQEEREGEEGGEKEDEEDDKENRGKKRGRSGKGNEGKEGPAAAKRSKQANGGQAAAGTDTAAQTRAALTQSLCDLCLGPYGKAAKSAVHALCAVLGRAEAPGVLRKLAARLAAALAPGREALAATAAAMRALGSVGVVAPEMFAGHAATFCNFVCRSYMHAALKPPPPGKGRKDRAPLADPAALAAHVDGSKDAALLAQTSPPVRLKAQAIRALVRGCTPDADDAPTQGAAAAAGLGPGEMRPVPAATAAVVVPELEELLAGMIDPDHDLEVYGAATEADKPHLRGCAASALLRLARRHDSRLSPRSFVALALAIQDPCVDVRQSFSRQVAEHMTWTLRQGSRSHLVAKYAAVLPLSAVDPRESNPEAAARRLRDAVARLRRKAQQDALQAAARVGAGPGGSASAGPDPAAAASLANQPEFLLAYLVYALAHHPDFPQMPESDEDEVPELDDYRPFQDMLQFALEPLLASPEPDDGPSAGGAVGGALPAVLKVLRFVRLRTEEGDEQAGPSSTANLRLMADMGTMVARAIVARELRASGALGPAGPGGKRAGPGGARSKQAAAGVVDEAAVAQAVERLAQRQHPGQVMMPKGMFRLLRGEEAQATKGLERDGSCIPEGYEVVLSPSVQLMGLNAAAKPGQAGAAGGGAGAGAGAARAQQPQRSGAGDAGSEGTAGASHGNGNGQDEDEEGAGEEDEEEEAGARAARRALTPRRGGKGVAAAGQGKGGAGGKRGGGGKAAAPATKRTRASPKNLSPKGPSPKAGKGKGKAPAKRKSGGYESLSEGEESELEESEDEEESEEEEEEEEQPLKRAAAGKPATAAAPGKKPAPGTAAAGAAAAAKTAAPQPQKQRVSEPEDAYDLPLDDEEEEEEQPKPAKRSAGAAKKASPAAKAAAASGKGRGKKTAPTAAAAAKPPPKPQQQQQQRRVSEVSDAYDLPVDDDEDQEEPPPKQPAKKAASKGAAQGAKPPAKAQPKASAHAPAAAAPRQAAAAGLKKRPQQEQPAAEAAGAMDASFGDGDGYDFGADGEEDVSEGAAPKPGKGAGTGKPSARAKAAAASPQRGKARAPTNGHAAVAAPAVAKVGARTAPASAGYDFDGSDQEADYYWVLSSTGDNGGWYRAALRDTALGPAELAAQLARLQPGEGAAGAEAAAPLLPATRLAALLDAACGCLQRLAGVPRPAAAAGASLGAQALCALLLTDVLRILRPLVRLSAADRSAAGAASVPCDALATALVPIFAVAVAAATSQPAGAPTASPALPPPHRLLLSALLAVVHALASAVPAAPQPQAQALSAASAHLYAPPVQLSHPSAAAVEEGGAAGLSSGGGAAGVPAAGAGGGGSDAGGLCELLLPLLRLLPRARRLFSPAAQHDVACCLALAAKARGPARRLLAAAADILLAAGAAAPGVAAGADRPELEVDRAWPAGPKAEEAPGKATQAEGQMSAALAAAATMEATQGTLTMAAGVAATEAMAEVGALLEVAFRRVLPCTEQVTQVVLLQLLAVLARDQPRLPRRFLPAQAAGLLEDALVLAALEAEPLEAAGNGGGGGGTVGSGGEGLQEAGGGGAGVGADELRDVQLALSRAWGDKSCVSSHRTRSCLVSVQPYGSILRLAEPFVDVSIPGEGSGGDGLPGCRDGYGDDGGGGVQRQSSGCDSCDGTLSMYLLPPGPTEASATYVAVPFEDIASAALDVPQCSGGASAYCRGSGSPTAKLQLALSRVPPGLTRLLEPLGHVAGGQPGVELPACGGQAEGGSGDVRVRDQLEGGAAIQQKGEGGDAGGGQEAEARGGASRNGGAAQAAVEESAPTGKVRTPLHALLPSRRPRPCGGAGTSRTPDTGLETTDDVILVEDDVNLKRPAKRRRAGGSCSAEGADTSGPLAADRRSRAAAVVWAVGHWAWVAAWVLATSRLLLGLAAEAGEEMGDAMDTSLDPCQLVSRLESLQQVDHEALHGADVDSAEQLELVRAVAERMQRLVTGADTEAATEEALLKYLLHLLPPELGPKTAAVCWEPVGELTLPEILSQVFEVLSGDTEQLHQEELTAVMQVCVTGDRKGPGQAKANVRLPPSPGNQQPGGTTKGPHARDKLGLIFIPPLLGFMAGKDARHARLDVRRGVSGTLLDLVTASKPNQRLVAEAGLRHLVDLAFGTFLPRAADYQCQLDLVEVLFRVGRKVAPQLPARYLKGAALEALKGALERASGADVDVGEELRPVVREVNTALGKAATVFTYRFLRLEVQGPPGVQPADCWLDVAVGAGGAGGGSGGGHVTVSLLIPEPDQDPEEPVLPEAVDINFGAFGSPPFPIRSVVIRHLPGTADFASAPAMQLEVDLLPTHLPKALQEAGDGDGGSGGRQGVRLVFTMGKEEARALLEHLPRVCEGGSGSAGLVVAGTIHGTGRRQGKDNEDEEMEEKEAGARSAGRAVTPRRGGNGVAAAGQGKGGAGGKRGGCGKAAAPAAKRARASPKNLSPKGPSPKAGKGKGKAAAKRKSGGYESLSEGEESELEESEDEGESEEEEEEEEQRPAKRTAAGKPAAAAVKGTKPAQSKAAAAAAAAAKTAAPQPQKRRVSEPEDAYDLPLADDGEEAAEEERVPTARAGKAKAPAKRKAGGYESLSEGEESELEESEDEEESEEEEEEQVPAAGTGKAKAPAKRKAGGYESLSEGEESELEESEDDEESEEEEEEEEEQAPKAGKGKGKAPAKRKAGGYESLSEGEESELGESGDEEESEEEEEEEQRPAKGAAAGKPAAAAAKGTKPALGKAAAAAAAAAETAVPQPQKQRVSEPEDAYDLPLDDEEEEEEQPKPVKRSAGAAKKASPAAKAAAASGKGRGKKTAPAAADDDEEDEEPVPKQPAKKAAGKGAAQGAKPPAKAQPKASARVALLEDNELQEEPEEPVLPEAVDINFDSIRSVVIRDLPGTVDPASATAMQLEVDLVPTHLPKALEEVATGGDSDGAGGGRRGVRLVFTMGKEEARALLEPCLQLAREAVVAKSQDPAFHKFSQPLSQNPSAGRTATATLPTAPATANGGGPVPSATTRAAKSAVAAVAAAAAAGTTIARTVTLTRAVVSSALEAPVGAAGAGGGTGGLQLQQSGGAGAGRSRQARLAVADCFAGTFPVSRVPRLAALYAQCGYPRIVANVTAEAKERIAKSHGFKPGFQSGTQLHCLKAKNCLYLAGHAGKVGNKKTDALILSFLTRRLVDPRTGRRRCDSVLFTGGPPCNKHSQARADPPTEEEVASSMDVVKAWLGLVLAVMKAAAKLPAAESPLVFFIMENPAGTKDWSMDKCIERDDAAADLLKKLGAVLTVHNWSQYSSTHPNKATHIWSNLPLQPYQAPETIAQRPTVTIPEGGGQPHERYTVEGLPLPDRAMWPDAFVVEVYRAVVTECQKRWPNELGRKKPPAPAATAAGAPAAATLAEAAEVDSPGQWQDADGSAERKRRRVGD</sequence>
<feature type="region of interest" description="Disordered" evidence="6">
    <location>
        <begin position="1260"/>
        <end position="1282"/>
    </location>
</feature>
<gene>
    <name evidence="7" type="ORF">HYH03_000309</name>
</gene>
<feature type="compositionally biased region" description="Acidic residues" evidence="6">
    <location>
        <begin position="3523"/>
        <end position="3548"/>
    </location>
</feature>
<feature type="compositionally biased region" description="Gly residues" evidence="6">
    <location>
        <begin position="3299"/>
        <end position="3312"/>
    </location>
</feature>
<feature type="compositionally biased region" description="Acidic residues" evidence="6">
    <location>
        <begin position="3476"/>
        <end position="3499"/>
    </location>
</feature>
<feature type="compositionally biased region" description="Low complexity" evidence="6">
    <location>
        <begin position="3871"/>
        <end position="3894"/>
    </location>
</feature>
<dbReference type="GO" id="GO:0005634">
    <property type="term" value="C:nucleus"/>
    <property type="evidence" value="ECO:0007669"/>
    <property type="project" value="UniProtKB-SubCell"/>
</dbReference>
<dbReference type="Pfam" id="PF20168">
    <property type="entry name" value="PDS5"/>
    <property type="match status" value="3"/>
</dbReference>
<dbReference type="InterPro" id="IPR011989">
    <property type="entry name" value="ARM-like"/>
</dbReference>
<feature type="region of interest" description="Disordered" evidence="6">
    <location>
        <begin position="2410"/>
        <end position="2435"/>
    </location>
</feature>
<feature type="compositionally biased region" description="Gly residues" evidence="6">
    <location>
        <begin position="1513"/>
        <end position="1523"/>
    </location>
</feature>
<feature type="compositionally biased region" description="Gly residues" evidence="6">
    <location>
        <begin position="1413"/>
        <end position="1426"/>
    </location>
</feature>
<feature type="compositionally biased region" description="Low complexity" evidence="6">
    <location>
        <begin position="1683"/>
        <end position="1715"/>
    </location>
</feature>
<feature type="region of interest" description="Disordered" evidence="6">
    <location>
        <begin position="1"/>
        <end position="20"/>
    </location>
</feature>
<feature type="region of interest" description="Disordered" evidence="6">
    <location>
        <begin position="858"/>
        <end position="929"/>
    </location>
</feature>
<feature type="compositionally biased region" description="Basic residues" evidence="6">
    <location>
        <begin position="3554"/>
        <end position="3566"/>
    </location>
</feature>
<feature type="compositionally biased region" description="Gly residues" evidence="6">
    <location>
        <begin position="587"/>
        <end position="596"/>
    </location>
</feature>
<feature type="compositionally biased region" description="Acidic residues" evidence="6">
    <location>
        <begin position="1653"/>
        <end position="1677"/>
    </location>
</feature>
<dbReference type="PANTHER" id="PTHR12663">
    <property type="entry name" value="ANDROGEN INDUCED INHIBITOR OF PROLIFERATION AS3 / PDS5-RELATED"/>
    <property type="match status" value="1"/>
</dbReference>
<feature type="compositionally biased region" description="Low complexity" evidence="6">
    <location>
        <begin position="1904"/>
        <end position="1931"/>
    </location>
</feature>
<evidence type="ECO:0000256" key="3">
    <source>
        <dbReference type="ARBA" id="ARBA00022776"/>
    </source>
</evidence>
<feature type="compositionally biased region" description="Low complexity" evidence="6">
    <location>
        <begin position="1749"/>
        <end position="1768"/>
    </location>
</feature>
<feature type="region of interest" description="Disordered" evidence="6">
    <location>
        <begin position="2636"/>
        <end position="2709"/>
    </location>
</feature>
<feature type="compositionally biased region" description="Low complexity" evidence="6">
    <location>
        <begin position="2654"/>
        <end position="2667"/>
    </location>
</feature>
<evidence type="ECO:0000313" key="7">
    <source>
        <dbReference type="EMBL" id="KAG2501809.1"/>
    </source>
</evidence>
<feature type="region of interest" description="Disordered" evidence="6">
    <location>
        <begin position="1410"/>
        <end position="1431"/>
    </location>
</feature>
<feature type="compositionally biased region" description="Low complexity" evidence="6">
    <location>
        <begin position="3388"/>
        <end position="3424"/>
    </location>
</feature>
<evidence type="ECO:0000256" key="6">
    <source>
        <dbReference type="SAM" id="MobiDB-lite"/>
    </source>
</evidence>
<feature type="region of interest" description="Disordered" evidence="6">
    <location>
        <begin position="3252"/>
        <end position="3739"/>
    </location>
</feature>
<dbReference type="InterPro" id="IPR058392">
    <property type="entry name" value="DUF8079"/>
</dbReference>
<dbReference type="InterPro" id="IPR016024">
    <property type="entry name" value="ARM-type_fold"/>
</dbReference>